<protein>
    <submittedName>
        <fullName evidence="2">Uncharacterized protein</fullName>
    </submittedName>
</protein>
<sequence length="200" mass="20922">MTLRRRSAACWLPLLLAAAPTSAPAQPPPLDAWGLDPAAVLASGEELLLRAPDSALDGLLQALHASAQSPRDAQALCALFDPRGEPGLERLQQLSGRLGDDTRARFADAVAVLVVSAAQSPRQPYDPAQARQALKAAGVRAALLHDGFTAALAGDDHDARCRAVGQLLEVVRAQPLAERAAVTRLLLGEGLGQWLGAGRE</sequence>
<comment type="caution">
    <text evidence="2">The sequence shown here is derived from an EMBL/GenBank/DDBJ whole genome shotgun (WGS) entry which is preliminary data.</text>
</comment>
<dbReference type="EMBL" id="RKQN01000002">
    <property type="protein sequence ID" value="RPE79997.1"/>
    <property type="molecule type" value="Genomic_DNA"/>
</dbReference>
<dbReference type="OrthoDB" id="5973914at2"/>
<dbReference type="RefSeq" id="WP_123770161.1">
    <property type="nucleotide sequence ID" value="NZ_RKQN01000002.1"/>
</dbReference>
<evidence type="ECO:0000313" key="2">
    <source>
        <dbReference type="EMBL" id="RPE79997.1"/>
    </source>
</evidence>
<keyword evidence="3" id="KW-1185">Reference proteome</keyword>
<gene>
    <name evidence="2" type="ORF">EDC50_1827</name>
</gene>
<name>A0A3N4VSE8_9GAMM</name>
<organism evidence="2 3">
    <name type="scientific">Vulcaniibacterium tengchongense</name>
    <dbReference type="NCBI Taxonomy" id="1273429"/>
    <lineage>
        <taxon>Bacteria</taxon>
        <taxon>Pseudomonadati</taxon>
        <taxon>Pseudomonadota</taxon>
        <taxon>Gammaproteobacteria</taxon>
        <taxon>Lysobacterales</taxon>
        <taxon>Lysobacteraceae</taxon>
        <taxon>Vulcaniibacterium</taxon>
    </lineage>
</organism>
<evidence type="ECO:0000256" key="1">
    <source>
        <dbReference type="SAM" id="SignalP"/>
    </source>
</evidence>
<evidence type="ECO:0000313" key="3">
    <source>
        <dbReference type="Proteomes" id="UP000269708"/>
    </source>
</evidence>
<feature type="signal peptide" evidence="1">
    <location>
        <begin position="1"/>
        <end position="25"/>
    </location>
</feature>
<dbReference type="Proteomes" id="UP000269708">
    <property type="component" value="Unassembled WGS sequence"/>
</dbReference>
<proteinExistence type="predicted"/>
<reference evidence="2 3" key="1">
    <citation type="submission" date="2018-11" db="EMBL/GenBank/DDBJ databases">
        <title>Genomic Encyclopedia of Type Strains, Phase IV (KMG-IV): sequencing the most valuable type-strain genomes for metagenomic binning, comparative biology and taxonomic classification.</title>
        <authorList>
            <person name="Goeker M."/>
        </authorList>
    </citation>
    <scope>NUCLEOTIDE SEQUENCE [LARGE SCALE GENOMIC DNA]</scope>
    <source>
        <strain evidence="2 3">DSM 25623</strain>
    </source>
</reference>
<dbReference type="AlphaFoldDB" id="A0A3N4VSE8"/>
<keyword evidence="1" id="KW-0732">Signal</keyword>
<accession>A0A3N4VSE8</accession>
<feature type="chain" id="PRO_5017950044" evidence="1">
    <location>
        <begin position="26"/>
        <end position="200"/>
    </location>
</feature>